<dbReference type="InterPro" id="IPR051150">
    <property type="entry name" value="SWT21/TCAB1_mRNA_Telomere"/>
</dbReference>
<evidence type="ECO:0000313" key="3">
    <source>
        <dbReference type="EMBL" id="KAJ5268789.1"/>
    </source>
</evidence>
<keyword evidence="4" id="KW-1185">Reference proteome</keyword>
<name>A0ABQ8WFK3_PENCH</name>
<evidence type="ECO:0000256" key="1">
    <source>
        <dbReference type="PROSITE-ProRule" id="PRU00221"/>
    </source>
</evidence>
<dbReference type="Gene3D" id="2.130.10.10">
    <property type="entry name" value="YVTN repeat-like/Quinoprotein amine dehydrogenase"/>
    <property type="match status" value="1"/>
</dbReference>
<evidence type="ECO:0000313" key="4">
    <source>
        <dbReference type="Proteomes" id="UP001220256"/>
    </source>
</evidence>
<dbReference type="EMBL" id="JAPVEB010000003">
    <property type="protein sequence ID" value="KAJ5268789.1"/>
    <property type="molecule type" value="Genomic_DNA"/>
</dbReference>
<feature type="region of interest" description="Disordered" evidence="2">
    <location>
        <begin position="1"/>
        <end position="26"/>
    </location>
</feature>
<protein>
    <recommendedName>
        <fullName evidence="5">Guanine nucleotide-binding protein negative regulator</fullName>
    </recommendedName>
</protein>
<proteinExistence type="predicted"/>
<dbReference type="InterPro" id="IPR036322">
    <property type="entry name" value="WD40_repeat_dom_sf"/>
</dbReference>
<sequence length="444" mass="47903">MAEENAKAWTPVCVASSGRQSGRPIDLSRSRLASSSLSTVQIEPGATSGDEPIDQDTDLGYFKSAEWTPDGTTLLTDSADHSIRTWILPPDLLEDKPIHQISPYSTLPSAEPTYATAIYPFYDLQDPSSTLFLSSVRDHPIRLSSALAPTSVASYSLVNPMTEAFITPHSMIYPSTMGGTHFLTGSDSLICLFDVSRTGPQGPISSMPTIPSKRKQIVGGGIGMKGIVSALALNPSGDGILAAGTFTRHVGLYNSNGSGELLGTFSVAKTSANRDICGRGVTQLVWSPCGRYLYVVERKSDGILVYDVRVTGQLLGHLRGRKAYTNQRMKVDVVPSGPDGSHEIWAGGTDGFMRVWRSPEHCAGGKDPDWEFKVHDDAVTSTMFHPMGSVAATCSGQRHFVSDDLPDEEVSAKNTKQTDNSLKVWSMPFLLSETEKNHDLDSVS</sequence>
<dbReference type="InterPro" id="IPR001680">
    <property type="entry name" value="WD40_rpt"/>
</dbReference>
<dbReference type="PROSITE" id="PS50082">
    <property type="entry name" value="WD_REPEATS_2"/>
    <property type="match status" value="1"/>
</dbReference>
<keyword evidence="1" id="KW-0853">WD repeat</keyword>
<dbReference type="InterPro" id="IPR015943">
    <property type="entry name" value="WD40/YVTN_repeat-like_dom_sf"/>
</dbReference>
<evidence type="ECO:0008006" key="5">
    <source>
        <dbReference type="Google" id="ProtNLM"/>
    </source>
</evidence>
<reference evidence="3 4" key="1">
    <citation type="journal article" date="2023" name="IMA Fungus">
        <title>Comparative genomic study of the Penicillium genus elucidates a diverse pangenome and 15 lateral gene transfer events.</title>
        <authorList>
            <person name="Petersen C."/>
            <person name="Sorensen T."/>
            <person name="Nielsen M.R."/>
            <person name="Sondergaard T.E."/>
            <person name="Sorensen J.L."/>
            <person name="Fitzpatrick D.A."/>
            <person name="Frisvad J.C."/>
            <person name="Nielsen K.L."/>
        </authorList>
    </citation>
    <scope>NUCLEOTIDE SEQUENCE [LARGE SCALE GENOMIC DNA]</scope>
    <source>
        <strain evidence="3 4">IBT 3361</strain>
    </source>
</reference>
<dbReference type="PANTHER" id="PTHR13211:SF0">
    <property type="entry name" value="TELOMERASE CAJAL BODY PROTEIN 1"/>
    <property type="match status" value="1"/>
</dbReference>
<accession>A0ABQ8WFK3</accession>
<dbReference type="PANTHER" id="PTHR13211">
    <property type="entry name" value="TELOMERASE CAJAL BODY PROTEIN 1"/>
    <property type="match status" value="1"/>
</dbReference>
<comment type="caution">
    <text evidence="3">The sequence shown here is derived from an EMBL/GenBank/DDBJ whole genome shotgun (WGS) entry which is preliminary data.</text>
</comment>
<dbReference type="SMART" id="SM00320">
    <property type="entry name" value="WD40"/>
    <property type="match status" value="5"/>
</dbReference>
<dbReference type="SUPFAM" id="SSF50978">
    <property type="entry name" value="WD40 repeat-like"/>
    <property type="match status" value="1"/>
</dbReference>
<feature type="region of interest" description="Disordered" evidence="2">
    <location>
        <begin position="36"/>
        <end position="55"/>
    </location>
</feature>
<gene>
    <name evidence="3" type="ORF">N7505_004547</name>
</gene>
<feature type="repeat" description="WD" evidence="1">
    <location>
        <begin position="64"/>
        <end position="86"/>
    </location>
</feature>
<organism evidence="3 4">
    <name type="scientific">Penicillium chrysogenum</name>
    <name type="common">Penicillium notatum</name>
    <dbReference type="NCBI Taxonomy" id="5076"/>
    <lineage>
        <taxon>Eukaryota</taxon>
        <taxon>Fungi</taxon>
        <taxon>Dikarya</taxon>
        <taxon>Ascomycota</taxon>
        <taxon>Pezizomycotina</taxon>
        <taxon>Eurotiomycetes</taxon>
        <taxon>Eurotiomycetidae</taxon>
        <taxon>Eurotiales</taxon>
        <taxon>Aspergillaceae</taxon>
        <taxon>Penicillium</taxon>
        <taxon>Penicillium chrysogenum species complex</taxon>
    </lineage>
</organism>
<dbReference type="Proteomes" id="UP001220256">
    <property type="component" value="Unassembled WGS sequence"/>
</dbReference>
<evidence type="ECO:0000256" key="2">
    <source>
        <dbReference type="SAM" id="MobiDB-lite"/>
    </source>
</evidence>